<sequence length="503" mass="53022">MLGGVSRRGFLAGGLSAVAGAALAEAPLSSLRPVPRPDLIGGAAPAITRLASPSVPDLIAEARLGGRIGFVVADARTGVFLETREPDLALPAASVTKAVTAIYGLSTLGENHRFRTRFIATGPVEDGVIEGDLVLAGAGDPVFDTDAMAAMVAELKARGVRGVRGRFLVAAGALPYVRSIDPTQPDHVGYSPAISGLNLNYNRVHFQWERAESGWSVNLDARSASLRPPVTVARMAVAARDVPIYTYSDAGGVDDWTVASEALGNAGSRWLPVRRPDLYAGEVCQVIAASQGIELPDAEPIEDIPAGRVLVAHTSESLSEIIRGMMRYSTNLTAEVIGLSASARRGVGAADLRSSASAMSAWMRDEFGARSADFVDHSGLGDASQLSAADMARFLVRLGPGGPLHRLMREIVPQNASGAADPGALHRIHAKTGTLNFVSTLAGYVTADNGVPLVFAIFTGDTIRRADISPEDMERAPGARAWAQRSRWLQHQLINRWAGLYGV</sequence>
<dbReference type="Gene3D" id="3.40.710.10">
    <property type="entry name" value="DD-peptidase/beta-lactamase superfamily"/>
    <property type="match status" value="2"/>
</dbReference>
<evidence type="ECO:0000256" key="1">
    <source>
        <dbReference type="ARBA" id="ARBA00006096"/>
    </source>
</evidence>
<reference evidence="4" key="1">
    <citation type="journal article" date="2019" name="Int. J. Syst. Evol. Microbiol.">
        <title>The Global Catalogue of Microorganisms (GCM) 10K type strain sequencing project: providing services to taxonomists for standard genome sequencing and annotation.</title>
        <authorList>
            <consortium name="The Broad Institute Genomics Platform"/>
            <consortium name="The Broad Institute Genome Sequencing Center for Infectious Disease"/>
            <person name="Wu L."/>
            <person name="Ma J."/>
        </authorList>
    </citation>
    <scope>NUCLEOTIDE SEQUENCE [LARGE SCALE GENOMIC DNA]</scope>
    <source>
        <strain evidence="4">CGMCC 1.12922</strain>
    </source>
</reference>
<evidence type="ECO:0000313" key="3">
    <source>
        <dbReference type="EMBL" id="GGD47394.1"/>
    </source>
</evidence>
<dbReference type="PROSITE" id="PS51318">
    <property type="entry name" value="TAT"/>
    <property type="match status" value="1"/>
</dbReference>
<accession>A0ABQ1QWH8</accession>
<dbReference type="InterPro" id="IPR012338">
    <property type="entry name" value="Beta-lactam/transpept-like"/>
</dbReference>
<gene>
    <name evidence="3" type="ORF">GCM10011358_34030</name>
</gene>
<organism evidence="3 4">
    <name type="scientific">Sinisalibacter lacisalsi</name>
    <dbReference type="NCBI Taxonomy" id="1526570"/>
    <lineage>
        <taxon>Bacteria</taxon>
        <taxon>Pseudomonadati</taxon>
        <taxon>Pseudomonadota</taxon>
        <taxon>Alphaproteobacteria</taxon>
        <taxon>Rhodobacterales</taxon>
        <taxon>Roseobacteraceae</taxon>
        <taxon>Sinisalibacter</taxon>
    </lineage>
</organism>
<evidence type="ECO:0000256" key="2">
    <source>
        <dbReference type="ARBA" id="ARBA00022801"/>
    </source>
</evidence>
<dbReference type="PRINTS" id="PR00922">
    <property type="entry name" value="DADACBPTASE3"/>
</dbReference>
<dbReference type="InterPro" id="IPR000667">
    <property type="entry name" value="Peptidase_S13"/>
</dbReference>
<proteinExistence type="inferred from homology"/>
<dbReference type="RefSeq" id="WP_188530144.1">
    <property type="nucleotide sequence ID" value="NZ_BMGI01000006.1"/>
</dbReference>
<dbReference type="GO" id="GO:0004180">
    <property type="term" value="F:carboxypeptidase activity"/>
    <property type="evidence" value="ECO:0007669"/>
    <property type="project" value="UniProtKB-KW"/>
</dbReference>
<comment type="caution">
    <text evidence="3">The sequence shown here is derived from an EMBL/GenBank/DDBJ whole genome shotgun (WGS) entry which is preliminary data.</text>
</comment>
<dbReference type="Gene3D" id="3.50.80.20">
    <property type="entry name" value="D-Ala-D-Ala carboxypeptidase C, peptidase S13"/>
    <property type="match status" value="1"/>
</dbReference>
<comment type="similarity">
    <text evidence="1">Belongs to the peptidase S13 family.</text>
</comment>
<evidence type="ECO:0000313" key="4">
    <source>
        <dbReference type="Proteomes" id="UP000617355"/>
    </source>
</evidence>
<dbReference type="PANTHER" id="PTHR30023:SF0">
    <property type="entry name" value="PENICILLIN-SENSITIVE CARBOXYPEPTIDASE A"/>
    <property type="match status" value="1"/>
</dbReference>
<name>A0ABQ1QWH8_9RHOB</name>
<keyword evidence="3" id="KW-0121">Carboxypeptidase</keyword>
<dbReference type="Pfam" id="PF02113">
    <property type="entry name" value="Peptidase_S13"/>
    <property type="match status" value="1"/>
</dbReference>
<keyword evidence="4" id="KW-1185">Reference proteome</keyword>
<dbReference type="EMBL" id="BMGI01000006">
    <property type="protein sequence ID" value="GGD47394.1"/>
    <property type="molecule type" value="Genomic_DNA"/>
</dbReference>
<keyword evidence="3" id="KW-0645">Protease</keyword>
<keyword evidence="2" id="KW-0378">Hydrolase</keyword>
<dbReference type="SUPFAM" id="SSF56601">
    <property type="entry name" value="beta-lactamase/transpeptidase-like"/>
    <property type="match status" value="1"/>
</dbReference>
<dbReference type="InterPro" id="IPR006311">
    <property type="entry name" value="TAT_signal"/>
</dbReference>
<dbReference type="NCBIfam" id="TIGR00666">
    <property type="entry name" value="PBP4"/>
    <property type="match status" value="1"/>
</dbReference>
<protein>
    <submittedName>
        <fullName evidence="3">D-alanyl-D-alanine carboxypeptidase</fullName>
    </submittedName>
</protein>
<dbReference type="Proteomes" id="UP000617355">
    <property type="component" value="Unassembled WGS sequence"/>
</dbReference>
<dbReference type="PANTHER" id="PTHR30023">
    <property type="entry name" value="D-ALANYL-D-ALANINE CARBOXYPEPTIDASE"/>
    <property type="match status" value="1"/>
</dbReference>